<dbReference type="SUPFAM" id="SSF53448">
    <property type="entry name" value="Nucleotide-diphospho-sugar transferases"/>
    <property type="match status" value="1"/>
</dbReference>
<evidence type="ECO:0000259" key="5">
    <source>
        <dbReference type="Pfam" id="PF00535"/>
    </source>
</evidence>
<evidence type="ECO:0000256" key="3">
    <source>
        <dbReference type="ARBA" id="ARBA00022679"/>
    </source>
</evidence>
<sequence length="298" mass="33596">MNNDTQLPLVSVITVNYNTDEVTAALLASLRNVTYPNLEVIVVDNASKVNCDYLKTAFPEITFIQNEVNEGFAGGNNRGIEKASGEIVFLLNNDTEVIPGFIEPVIELFKTDQSIGIISPKIRYYHLPGVIQYAGGEPINPFTARGKFIGTGQADRGQFQMPVKTQLGHGAAMAIRRTVFDKIGLLPENYFLYYEELDFCVHAQKAGFSIWYQPASLVLHKESMSVGKLSSIKVYYQNRNRLLFIRRNIKGLQGFISRMFFVLISAPVAMFRYLLSDTPGYANEIWKGLIWNFRNNAR</sequence>
<dbReference type="EMBL" id="CP032869">
    <property type="protein sequence ID" value="AYL95163.1"/>
    <property type="molecule type" value="Genomic_DNA"/>
</dbReference>
<dbReference type="KEGG" id="muh:HYN43_007585"/>
<evidence type="ECO:0000256" key="2">
    <source>
        <dbReference type="ARBA" id="ARBA00022676"/>
    </source>
</evidence>
<reference evidence="6 7" key="1">
    <citation type="submission" date="2018-10" db="EMBL/GenBank/DDBJ databases">
        <title>Genome sequencing of Mucilaginibacter sp. HYN0043.</title>
        <authorList>
            <person name="Kim M."/>
            <person name="Yi H."/>
        </authorList>
    </citation>
    <scope>NUCLEOTIDE SEQUENCE [LARGE SCALE GENOMIC DNA]</scope>
    <source>
        <strain evidence="6 7">HYN0043</strain>
    </source>
</reference>
<feature type="domain" description="Glycosyltransferase 2-like" evidence="5">
    <location>
        <begin position="11"/>
        <end position="183"/>
    </location>
</feature>
<feature type="transmembrane region" description="Helical" evidence="4">
    <location>
        <begin position="255"/>
        <end position="275"/>
    </location>
</feature>
<accession>A0A494VUQ5</accession>
<keyword evidence="4" id="KW-1133">Transmembrane helix</keyword>
<dbReference type="PANTHER" id="PTHR43179">
    <property type="entry name" value="RHAMNOSYLTRANSFERASE WBBL"/>
    <property type="match status" value="1"/>
</dbReference>
<keyword evidence="7" id="KW-1185">Reference proteome</keyword>
<organism evidence="6 7">
    <name type="scientific">Mucilaginibacter celer</name>
    <dbReference type="NCBI Taxonomy" id="2305508"/>
    <lineage>
        <taxon>Bacteria</taxon>
        <taxon>Pseudomonadati</taxon>
        <taxon>Bacteroidota</taxon>
        <taxon>Sphingobacteriia</taxon>
        <taxon>Sphingobacteriales</taxon>
        <taxon>Sphingobacteriaceae</taxon>
        <taxon>Mucilaginibacter</taxon>
    </lineage>
</organism>
<proteinExistence type="inferred from homology"/>
<dbReference type="AlphaFoldDB" id="A0A494VUQ5"/>
<dbReference type="InterPro" id="IPR029044">
    <property type="entry name" value="Nucleotide-diphossugar_trans"/>
</dbReference>
<dbReference type="Gene3D" id="3.90.550.10">
    <property type="entry name" value="Spore Coat Polysaccharide Biosynthesis Protein SpsA, Chain A"/>
    <property type="match status" value="1"/>
</dbReference>
<evidence type="ECO:0000313" key="6">
    <source>
        <dbReference type="EMBL" id="AYL95163.1"/>
    </source>
</evidence>
<evidence type="ECO:0000313" key="7">
    <source>
        <dbReference type="Proteomes" id="UP000270046"/>
    </source>
</evidence>
<dbReference type="Pfam" id="PF00535">
    <property type="entry name" value="Glycos_transf_2"/>
    <property type="match status" value="1"/>
</dbReference>
<dbReference type="PANTHER" id="PTHR43179:SF12">
    <property type="entry name" value="GALACTOFURANOSYLTRANSFERASE GLFT2"/>
    <property type="match status" value="1"/>
</dbReference>
<dbReference type="OrthoDB" id="9807209at2"/>
<gene>
    <name evidence="6" type="ORF">HYN43_007585</name>
</gene>
<keyword evidence="4" id="KW-0472">Membrane</keyword>
<keyword evidence="4" id="KW-0812">Transmembrane</keyword>
<keyword evidence="2" id="KW-0328">Glycosyltransferase</keyword>
<comment type="similarity">
    <text evidence="1">Belongs to the glycosyltransferase 2 family.</text>
</comment>
<dbReference type="RefSeq" id="WP_119408867.1">
    <property type="nucleotide sequence ID" value="NZ_CP032869.1"/>
</dbReference>
<dbReference type="CDD" id="cd04186">
    <property type="entry name" value="GT_2_like_c"/>
    <property type="match status" value="1"/>
</dbReference>
<dbReference type="Proteomes" id="UP000270046">
    <property type="component" value="Chromosome"/>
</dbReference>
<evidence type="ECO:0000256" key="1">
    <source>
        <dbReference type="ARBA" id="ARBA00006739"/>
    </source>
</evidence>
<keyword evidence="3 6" id="KW-0808">Transferase</keyword>
<protein>
    <submittedName>
        <fullName evidence="6">Glycosyltransferase</fullName>
    </submittedName>
</protein>
<dbReference type="GO" id="GO:0016757">
    <property type="term" value="F:glycosyltransferase activity"/>
    <property type="evidence" value="ECO:0007669"/>
    <property type="project" value="UniProtKB-KW"/>
</dbReference>
<name>A0A494VUQ5_9SPHI</name>
<evidence type="ECO:0000256" key="4">
    <source>
        <dbReference type="SAM" id="Phobius"/>
    </source>
</evidence>
<dbReference type="InterPro" id="IPR001173">
    <property type="entry name" value="Glyco_trans_2-like"/>
</dbReference>